<dbReference type="GO" id="GO:0005840">
    <property type="term" value="C:ribosome"/>
    <property type="evidence" value="ECO:0007669"/>
    <property type="project" value="UniProtKB-KW"/>
</dbReference>
<reference evidence="6 7" key="1">
    <citation type="submission" date="2017-12" db="EMBL/GenBank/DDBJ databases">
        <authorList>
            <person name="Pombert J.-F."/>
            <person name="Haag K.L."/>
            <person name="Ebert D."/>
        </authorList>
    </citation>
    <scope>NUCLEOTIDE SEQUENCE [LARGE SCALE GENOMIC DNA]</scope>
    <source>
        <strain evidence="5">BE-OM-2</strain>
        <strain evidence="4">IL-BN-2</strain>
    </source>
</reference>
<dbReference type="Proteomes" id="UP000291404">
    <property type="component" value="Unassembled WGS sequence"/>
</dbReference>
<dbReference type="Gene3D" id="3.30.1330.30">
    <property type="match status" value="1"/>
</dbReference>
<dbReference type="EMBL" id="PITI01000085">
    <property type="protein sequence ID" value="TBU08904.1"/>
    <property type="molecule type" value="Genomic_DNA"/>
</dbReference>
<name>A0A4Q9LL03_9MICR</name>
<evidence type="ECO:0000313" key="4">
    <source>
        <dbReference type="EMBL" id="TBU05679.1"/>
    </source>
</evidence>
<dbReference type="STRING" id="148818.A0A4Q9LL03"/>
<evidence type="ECO:0000313" key="6">
    <source>
        <dbReference type="Proteomes" id="UP000291404"/>
    </source>
</evidence>
<dbReference type="VEuPathDB" id="MicrosporidiaDB:CWI39_0642p0020"/>
<dbReference type="Pfam" id="PF01248">
    <property type="entry name" value="Ribosomal_L7Ae"/>
    <property type="match status" value="1"/>
</dbReference>
<protein>
    <submittedName>
        <fullName evidence="5">Ribosomal protein L30</fullName>
    </submittedName>
</protein>
<dbReference type="Proteomes" id="UP000293045">
    <property type="component" value="Unassembled WGS sequence"/>
</dbReference>
<organism evidence="5 6">
    <name type="scientific">Hamiltosporidium magnivora</name>
    <dbReference type="NCBI Taxonomy" id="148818"/>
    <lineage>
        <taxon>Eukaryota</taxon>
        <taxon>Fungi</taxon>
        <taxon>Fungi incertae sedis</taxon>
        <taxon>Microsporidia</taxon>
        <taxon>Dubosqiidae</taxon>
        <taxon>Hamiltosporidium</taxon>
    </lineage>
</organism>
<keyword evidence="6" id="KW-1185">Reference proteome</keyword>
<dbReference type="GO" id="GO:1990904">
    <property type="term" value="C:ribonucleoprotein complex"/>
    <property type="evidence" value="ECO:0007669"/>
    <property type="project" value="UniProtKB-KW"/>
</dbReference>
<dbReference type="PANTHER" id="PTHR11449">
    <property type="entry name" value="RIBOSOMAL PROTEIN L30"/>
    <property type="match status" value="1"/>
</dbReference>
<dbReference type="GO" id="GO:0003723">
    <property type="term" value="F:RNA binding"/>
    <property type="evidence" value="ECO:0007669"/>
    <property type="project" value="InterPro"/>
</dbReference>
<evidence type="ECO:0000256" key="1">
    <source>
        <dbReference type="ARBA" id="ARBA00022980"/>
    </source>
</evidence>
<dbReference type="SUPFAM" id="SSF55315">
    <property type="entry name" value="L30e-like"/>
    <property type="match status" value="1"/>
</dbReference>
<dbReference type="VEuPathDB" id="MicrosporidiaDB:CWI36_0085p0050"/>
<feature type="domain" description="Ribosomal protein eL8/eL30/eS12/Gadd45" evidence="3">
    <location>
        <begin position="11"/>
        <end position="103"/>
    </location>
</feature>
<sequence length="107" mass="11727">MARKKKIVEGIATKLPLAIKTGKYTLGYKSALLSLLNQTAKILVIASNFPSTKRRLLEYYAMLADNTPICIYDGNNNELAKTCDKGFRIGVVSVLDVGEADMLLAMD</sequence>
<gene>
    <name evidence="5" type="ORF">CWI36_0085p0050</name>
    <name evidence="4" type="ORF">CWI39_0642p0020</name>
</gene>
<evidence type="ECO:0000313" key="5">
    <source>
        <dbReference type="EMBL" id="TBU08904.1"/>
    </source>
</evidence>
<comment type="caution">
    <text evidence="5">The sequence shown here is derived from an EMBL/GenBank/DDBJ whole genome shotgun (WGS) entry which is preliminary data.</text>
</comment>
<keyword evidence="2" id="KW-0687">Ribonucleoprotein</keyword>
<dbReference type="AlphaFoldDB" id="A0A4Q9LL03"/>
<evidence type="ECO:0000313" key="7">
    <source>
        <dbReference type="Proteomes" id="UP000293045"/>
    </source>
</evidence>
<dbReference type="EMBL" id="PIXR01000642">
    <property type="protein sequence ID" value="TBU05679.1"/>
    <property type="molecule type" value="Genomic_DNA"/>
</dbReference>
<dbReference type="InterPro" id="IPR004038">
    <property type="entry name" value="Ribosomal_eL8/eL30/eS12/Gad45"/>
</dbReference>
<keyword evidence="1 5" id="KW-0689">Ribosomal protein</keyword>
<evidence type="ECO:0000259" key="3">
    <source>
        <dbReference type="Pfam" id="PF01248"/>
    </source>
</evidence>
<accession>A0A4Q9LL03</accession>
<dbReference type="InterPro" id="IPR029064">
    <property type="entry name" value="Ribosomal_eL30-like_sf"/>
</dbReference>
<dbReference type="InterPro" id="IPR039109">
    <property type="entry name" value="Ribosomal_eL30-like"/>
</dbReference>
<evidence type="ECO:0000256" key="2">
    <source>
        <dbReference type="ARBA" id="ARBA00023274"/>
    </source>
</evidence>
<proteinExistence type="predicted"/>